<feature type="transmembrane region" description="Helical" evidence="2">
    <location>
        <begin position="38"/>
        <end position="60"/>
    </location>
</feature>
<organism evidence="3 4">
    <name type="scientific">Parafannyhessea umbonata</name>
    <dbReference type="NCBI Taxonomy" id="604330"/>
    <lineage>
        <taxon>Bacteria</taxon>
        <taxon>Bacillati</taxon>
        <taxon>Actinomycetota</taxon>
        <taxon>Coriobacteriia</taxon>
        <taxon>Coriobacteriales</taxon>
        <taxon>Atopobiaceae</taxon>
        <taxon>Parafannyhessea</taxon>
    </lineage>
</organism>
<evidence type="ECO:0000313" key="4">
    <source>
        <dbReference type="Proteomes" id="UP000199135"/>
    </source>
</evidence>
<feature type="region of interest" description="Disordered" evidence="1">
    <location>
        <begin position="442"/>
        <end position="469"/>
    </location>
</feature>
<keyword evidence="2" id="KW-0472">Membrane</keyword>
<keyword evidence="2" id="KW-1133">Transmembrane helix</keyword>
<sequence>MCQEKRNPAVVAGLLGVVAFSAPHVALGATQASVIDSPVIPFALGCVSGAAFAGAVGIIVSRIAHSHERSNEELFDFPAAAGVAANAKEDATSDLAAEEPTVVSNTNVTKPSAGQSSLVDLPSVNLPAPASAGVTSSARATRNLGARIPEVNVDAPRAASVSRPSAAGATRAAEAPAVVQAQGPAHATNDYGKIAENYVRRQTFKERMASRARGVAEVLSERLGGDRFEGLPIIERADGTVGDVGTGWWNARLGDSVLRVGEVSPTATMGDLTIPDWMGDVSSEPVARSAFAQAPVSEEAAKRQAQARSVRIAQAVAPVNQGVYPEKRSVDELDHDDVWESALQAMGERIAQYSSAPVFEDVIGGVDTIDEPDNLEEATSFIPFRTPAGHPEVVDTASYVDYLISEEFSRSSSKAVRTSSRRYLRLIRGGSQSLKSTVTLRRMGSHRSSHSEKAYVPRHMAVPDAAQEA</sequence>
<protein>
    <submittedName>
        <fullName evidence="3">Uncharacterized protein</fullName>
    </submittedName>
</protein>
<name>A0A1H6KB62_9ACTN</name>
<dbReference type="Proteomes" id="UP000199135">
    <property type="component" value="Unassembled WGS sequence"/>
</dbReference>
<dbReference type="EMBL" id="FNWT01000013">
    <property type="protein sequence ID" value="SEH68693.1"/>
    <property type="molecule type" value="Genomic_DNA"/>
</dbReference>
<evidence type="ECO:0000256" key="1">
    <source>
        <dbReference type="SAM" id="MobiDB-lite"/>
    </source>
</evidence>
<comment type="caution">
    <text evidence="3">The sequence shown here is derived from an EMBL/GenBank/DDBJ whole genome shotgun (WGS) entry which is preliminary data.</text>
</comment>
<dbReference type="RefSeq" id="WP_078686888.1">
    <property type="nucleotide sequence ID" value="NZ_FNWT01000013.1"/>
</dbReference>
<proteinExistence type="predicted"/>
<feature type="region of interest" description="Disordered" evidence="1">
    <location>
        <begin position="90"/>
        <end position="116"/>
    </location>
</feature>
<feature type="compositionally biased region" description="Polar residues" evidence="1">
    <location>
        <begin position="102"/>
        <end position="116"/>
    </location>
</feature>
<evidence type="ECO:0000256" key="2">
    <source>
        <dbReference type="SAM" id="Phobius"/>
    </source>
</evidence>
<keyword evidence="4" id="KW-1185">Reference proteome</keyword>
<reference evidence="3 4" key="1">
    <citation type="submission" date="2016-10" db="EMBL/GenBank/DDBJ databases">
        <authorList>
            <person name="Varghese N."/>
            <person name="Submissions S."/>
        </authorList>
    </citation>
    <scope>NUCLEOTIDE SEQUENCE [LARGE SCALE GENOMIC DNA]</scope>
    <source>
        <strain evidence="3 4">WCP15</strain>
    </source>
</reference>
<evidence type="ECO:0000313" key="3">
    <source>
        <dbReference type="EMBL" id="SEH68693.1"/>
    </source>
</evidence>
<keyword evidence="2" id="KW-0812">Transmembrane</keyword>
<accession>A0A1H6KB62</accession>
<gene>
    <name evidence="3" type="ORF">SAMN05216447_11315</name>
</gene>